<organism evidence="1 2">
    <name type="scientific">Aspergillus ibericus CBS 121593</name>
    <dbReference type="NCBI Taxonomy" id="1448316"/>
    <lineage>
        <taxon>Eukaryota</taxon>
        <taxon>Fungi</taxon>
        <taxon>Dikarya</taxon>
        <taxon>Ascomycota</taxon>
        <taxon>Pezizomycotina</taxon>
        <taxon>Eurotiomycetes</taxon>
        <taxon>Eurotiomycetidae</taxon>
        <taxon>Eurotiales</taxon>
        <taxon>Aspergillaceae</taxon>
        <taxon>Aspergillus</taxon>
        <taxon>Aspergillus subgen. Circumdati</taxon>
    </lineage>
</organism>
<dbReference type="RefSeq" id="XP_025573681.1">
    <property type="nucleotide sequence ID" value="XM_025719810.1"/>
</dbReference>
<dbReference type="AlphaFoldDB" id="A0A395GZ98"/>
<dbReference type="Proteomes" id="UP000249402">
    <property type="component" value="Unassembled WGS sequence"/>
</dbReference>
<dbReference type="SUPFAM" id="SSF56112">
    <property type="entry name" value="Protein kinase-like (PK-like)"/>
    <property type="match status" value="1"/>
</dbReference>
<reference evidence="1 2" key="1">
    <citation type="submission" date="2018-02" db="EMBL/GenBank/DDBJ databases">
        <title>The genomes of Aspergillus section Nigri reveals drivers in fungal speciation.</title>
        <authorList>
            <consortium name="DOE Joint Genome Institute"/>
            <person name="Vesth T.C."/>
            <person name="Nybo J."/>
            <person name="Theobald S."/>
            <person name="Brandl J."/>
            <person name="Frisvad J.C."/>
            <person name="Nielsen K.F."/>
            <person name="Lyhne E.K."/>
            <person name="Kogle M.E."/>
            <person name="Kuo A."/>
            <person name="Riley R."/>
            <person name="Clum A."/>
            <person name="Nolan M."/>
            <person name="Lipzen A."/>
            <person name="Salamov A."/>
            <person name="Henrissat B."/>
            <person name="Wiebenga A."/>
            <person name="De vries R.P."/>
            <person name="Grigoriev I.V."/>
            <person name="Mortensen U.H."/>
            <person name="Andersen M.R."/>
            <person name="Baker S.E."/>
        </authorList>
    </citation>
    <scope>NUCLEOTIDE SEQUENCE [LARGE SCALE GENOMIC DNA]</scope>
    <source>
        <strain evidence="1 2">CBS 121593</strain>
    </source>
</reference>
<dbReference type="VEuPathDB" id="FungiDB:BO80DRAFT_426614"/>
<accession>A0A395GZ98</accession>
<dbReference type="GeneID" id="37224675"/>
<protein>
    <submittedName>
        <fullName evidence="1">Alpha-galactosidase A</fullName>
    </submittedName>
</protein>
<keyword evidence="2" id="KW-1185">Reference proteome</keyword>
<sequence>MSRQPRIDLLQAEVDENDQSFFRLLVDGRSIKYITIEPGIYSAEDMCFGPSLISMMPELPSGNWNDGLIAKDPNDDRPQFASVDLTQFPGVQNTWHETYVDYLEFSIGRKLRTGIYEARCSLFAETVVAKFARFPWEIGYIENETTAYQWISSHAIGPRFLGHLTEHGRVVGFLMEHITDARHAGPQDVKPCREVLSRLHDLGIRHGDTNPFNFLIRGSKATLIDFDTARKCDDRDVLLQEMKDLTACLKDLSGRGGGGLL</sequence>
<proteinExistence type="predicted"/>
<dbReference type="Gene3D" id="1.10.510.10">
    <property type="entry name" value="Transferase(Phosphotransferase) domain 1"/>
    <property type="match status" value="1"/>
</dbReference>
<dbReference type="EMBL" id="KZ824447">
    <property type="protein sequence ID" value="RAK99353.1"/>
    <property type="molecule type" value="Genomic_DNA"/>
</dbReference>
<evidence type="ECO:0000313" key="2">
    <source>
        <dbReference type="Proteomes" id="UP000249402"/>
    </source>
</evidence>
<gene>
    <name evidence="1" type="ORF">BO80DRAFT_426614</name>
</gene>
<dbReference type="OrthoDB" id="2687876at2759"/>
<dbReference type="InterPro" id="IPR011009">
    <property type="entry name" value="Kinase-like_dom_sf"/>
</dbReference>
<evidence type="ECO:0000313" key="1">
    <source>
        <dbReference type="EMBL" id="RAK99353.1"/>
    </source>
</evidence>
<name>A0A395GZ98_9EURO</name>
<dbReference type="STRING" id="1448316.A0A395GZ98"/>